<gene>
    <name evidence="3" type="primary">LOC113396376</name>
</gene>
<dbReference type="RefSeq" id="XP_064076366.1">
    <property type="nucleotide sequence ID" value="XM_064220296.1"/>
</dbReference>
<evidence type="ECO:0000313" key="3">
    <source>
        <dbReference type="RefSeq" id="XP_064076366.1"/>
    </source>
</evidence>
<evidence type="ECO:0000313" key="2">
    <source>
        <dbReference type="Proteomes" id="UP001652626"/>
    </source>
</evidence>
<dbReference type="Pfam" id="PF00089">
    <property type="entry name" value="Trypsin"/>
    <property type="match status" value="1"/>
</dbReference>
<evidence type="ECO:0000259" key="1">
    <source>
        <dbReference type="Pfam" id="PF00089"/>
    </source>
</evidence>
<dbReference type="InterPro" id="IPR009003">
    <property type="entry name" value="Peptidase_S1_PA"/>
</dbReference>
<keyword evidence="2" id="KW-1185">Reference proteome</keyword>
<organism evidence="2 3">
    <name type="scientific">Vanessa tameamea</name>
    <name type="common">Kamehameha butterfly</name>
    <dbReference type="NCBI Taxonomy" id="334116"/>
    <lineage>
        <taxon>Eukaryota</taxon>
        <taxon>Metazoa</taxon>
        <taxon>Ecdysozoa</taxon>
        <taxon>Arthropoda</taxon>
        <taxon>Hexapoda</taxon>
        <taxon>Insecta</taxon>
        <taxon>Pterygota</taxon>
        <taxon>Neoptera</taxon>
        <taxon>Endopterygota</taxon>
        <taxon>Lepidoptera</taxon>
        <taxon>Glossata</taxon>
        <taxon>Ditrysia</taxon>
        <taxon>Papilionoidea</taxon>
        <taxon>Nymphalidae</taxon>
        <taxon>Nymphalinae</taxon>
        <taxon>Vanessa</taxon>
    </lineage>
</organism>
<dbReference type="InterPro" id="IPR043504">
    <property type="entry name" value="Peptidase_S1_PA_chymotrypsin"/>
</dbReference>
<sequence length="218" mass="25503">MYHPDLLDGRHDTKVRPGMLCLGPAREEKPSFACLAVPGAPLVVKAKLAGILSWGFGCGYLHDLPLVYTSVQYYTMWIAQNIISFRKLSMKNFSQLFQATKSCIILEWLVKNRVSKPPYHQHGVSYRELQMLELDRELSKIQGDLYDIRDFINEEELRSKKQLMYRLIKEEQIKNKTKDMEKIVLKQQLKIKTYPFISNKSLLDFNIKYDDYNNSDDD</sequence>
<dbReference type="Gene3D" id="2.40.10.10">
    <property type="entry name" value="Trypsin-like serine proteases"/>
    <property type="match status" value="1"/>
</dbReference>
<dbReference type="InterPro" id="IPR001254">
    <property type="entry name" value="Trypsin_dom"/>
</dbReference>
<proteinExistence type="predicted"/>
<feature type="domain" description="Peptidase S1" evidence="1">
    <location>
        <begin position="11"/>
        <end position="78"/>
    </location>
</feature>
<reference evidence="3" key="1">
    <citation type="submission" date="2025-08" db="UniProtKB">
        <authorList>
            <consortium name="RefSeq"/>
        </authorList>
    </citation>
    <scope>IDENTIFICATION</scope>
    <source>
        <tissue evidence="3">Whole body</tissue>
    </source>
</reference>
<dbReference type="GeneID" id="113396376"/>
<dbReference type="Proteomes" id="UP001652626">
    <property type="component" value="Chromosome Z"/>
</dbReference>
<protein>
    <submittedName>
        <fullName evidence="3">Uncharacterized protein LOC113396376</fullName>
    </submittedName>
</protein>
<name>A0ABM4AYI8_VANTA</name>
<accession>A0ABM4AYI8</accession>
<dbReference type="SUPFAM" id="SSF50494">
    <property type="entry name" value="Trypsin-like serine proteases"/>
    <property type="match status" value="1"/>
</dbReference>